<evidence type="ECO:0000256" key="2">
    <source>
        <dbReference type="SAM" id="Coils"/>
    </source>
</evidence>
<reference evidence="3 4" key="1">
    <citation type="submission" date="2020-06" db="EMBL/GenBank/DDBJ databases">
        <authorList>
            <person name="Li R."/>
            <person name="Bekaert M."/>
        </authorList>
    </citation>
    <scope>NUCLEOTIDE SEQUENCE [LARGE SCALE GENOMIC DNA]</scope>
    <source>
        <strain evidence="4">wild</strain>
    </source>
</reference>
<evidence type="ECO:0000313" key="3">
    <source>
        <dbReference type="EMBL" id="CAC5398939.1"/>
    </source>
</evidence>
<dbReference type="InterPro" id="IPR022894">
    <property type="entry name" value="Oligoribonuclease"/>
</dbReference>
<accession>A0A6J8CU49</accession>
<dbReference type="GO" id="GO:0000175">
    <property type="term" value="F:3'-5'-RNA exonuclease activity"/>
    <property type="evidence" value="ECO:0007669"/>
    <property type="project" value="InterPro"/>
</dbReference>
<dbReference type="EMBL" id="CACVKT020005969">
    <property type="protein sequence ID" value="CAC5398939.1"/>
    <property type="molecule type" value="Genomic_DNA"/>
</dbReference>
<evidence type="ECO:0000256" key="1">
    <source>
        <dbReference type="ARBA" id="ARBA00022722"/>
    </source>
</evidence>
<dbReference type="Proteomes" id="UP000507470">
    <property type="component" value="Unassembled WGS sequence"/>
</dbReference>
<protein>
    <submittedName>
        <fullName evidence="3">Uncharacterized protein</fullName>
    </submittedName>
</protein>
<organism evidence="3 4">
    <name type="scientific">Mytilus coruscus</name>
    <name type="common">Sea mussel</name>
    <dbReference type="NCBI Taxonomy" id="42192"/>
    <lineage>
        <taxon>Eukaryota</taxon>
        <taxon>Metazoa</taxon>
        <taxon>Spiralia</taxon>
        <taxon>Lophotrochozoa</taxon>
        <taxon>Mollusca</taxon>
        <taxon>Bivalvia</taxon>
        <taxon>Autobranchia</taxon>
        <taxon>Pteriomorphia</taxon>
        <taxon>Mytilida</taxon>
        <taxon>Mytiloidea</taxon>
        <taxon>Mytilidae</taxon>
        <taxon>Mytilinae</taxon>
        <taxon>Mytilus</taxon>
    </lineage>
</organism>
<keyword evidence="4" id="KW-1185">Reference proteome</keyword>
<sequence length="541" mass="62554">MGNLKMVHKVLCELGGVTPQAIIVGSIYNKAKRVVHLVRKLKNYRNNDRLQKYLQADFVFPKRVLKRKIDDNDEEMREDCKKLRNTIKVHETSNMKLREKLRAINVSRLNQKIKRQTSTILRQHNTIALLKQRVNDLLDRKKHHEKATQCNSSKSIIKNLEDELDILKSECRNDDNNNVKDDLIQTRLENKGKPFNDKIRQIYYNFRSRGIGLQHCAPLIKCVFNLLNMEIGDLPSKTTASNLTAELGLIAKQHIGEEIDNAENITMHLDATTKLGRHYYGVQITNENHQTFTTGLKDGKATTYVECTKKMLQEVTQFSETLDPPNIFGKVKNFMTDRSATENKVNKILATDISASSPTNTVQSFKCAVHPLLQFSEHEKRESATHCLIRFLSKLFFKDGSGDPLFTKIYLKKHHGIFDVPILNFRGNRFNTFFHNARGTFYLAQYLVTYFKTSKSTLNYTQNFILAALQNNEILCICRALGILCQTITEPYWTIAGNNEILAINIGPTYNRIIELLDICEKNPNFFWKMKYTFYQDHSYL</sequence>
<keyword evidence="2" id="KW-0175">Coiled coil</keyword>
<dbReference type="PANTHER" id="PTHR11046">
    <property type="entry name" value="OLIGORIBONUCLEASE, MITOCHONDRIAL"/>
    <property type="match status" value="1"/>
</dbReference>
<feature type="coiled-coil region" evidence="2">
    <location>
        <begin position="127"/>
        <end position="177"/>
    </location>
</feature>
<keyword evidence="1" id="KW-0540">Nuclease</keyword>
<name>A0A6J8CU49_MYTCO</name>
<evidence type="ECO:0000313" key="4">
    <source>
        <dbReference type="Proteomes" id="UP000507470"/>
    </source>
</evidence>
<dbReference type="PANTHER" id="PTHR11046:SF25">
    <property type="match status" value="1"/>
</dbReference>
<keyword evidence="1" id="KW-0378">Hydrolase</keyword>
<gene>
    <name evidence="3" type="ORF">MCOR_33256</name>
</gene>
<proteinExistence type="predicted"/>
<dbReference type="AlphaFoldDB" id="A0A6J8CU49"/>
<dbReference type="OrthoDB" id="6064891at2759"/>